<dbReference type="OrthoDB" id="2067069at2"/>
<evidence type="ECO:0000313" key="3">
    <source>
        <dbReference type="EMBL" id="TCT16898.1"/>
    </source>
</evidence>
<keyword evidence="2" id="KW-0812">Transmembrane</keyword>
<keyword evidence="2" id="KW-0472">Membrane</keyword>
<proteinExistence type="predicted"/>
<accession>A0A4R3MRS3</accession>
<protein>
    <recommendedName>
        <fullName evidence="5">Type IV pilus assembly protein PilO</fullName>
    </recommendedName>
</protein>
<evidence type="ECO:0000256" key="1">
    <source>
        <dbReference type="SAM" id="Coils"/>
    </source>
</evidence>
<dbReference type="Proteomes" id="UP000294902">
    <property type="component" value="Unassembled WGS sequence"/>
</dbReference>
<evidence type="ECO:0000313" key="4">
    <source>
        <dbReference type="Proteomes" id="UP000294902"/>
    </source>
</evidence>
<sequence>MIEKKNKNTLIILGVLLIIIVVYNYGYKPIDRDKKALELEIQQLENQYAILLGKEKNRALLESEIVAYTEQIEAIESMFPGAIHQEKVLSILNHMELTTNILFTNIGLSQEEILLTQNENGREIEASKVDVTVNYETNYLRLKELLNYINEHEDRIVISTINLTEKDEFISVNMNLSFYRFYYEGREIPHSFIPEEFINNIPIGRPVEGIPQSLFNSNN</sequence>
<dbReference type="EMBL" id="SMAL01000001">
    <property type="protein sequence ID" value="TCT16898.1"/>
    <property type="molecule type" value="Genomic_DNA"/>
</dbReference>
<name>A0A4R3MRS3_9FIRM</name>
<dbReference type="RefSeq" id="WP_132249344.1">
    <property type="nucleotide sequence ID" value="NZ_SMAL01000001.1"/>
</dbReference>
<gene>
    <name evidence="3" type="ORF">EDC18_101194</name>
</gene>
<keyword evidence="1" id="KW-0175">Coiled coil</keyword>
<keyword evidence="2" id="KW-1133">Transmembrane helix</keyword>
<evidence type="ECO:0008006" key="5">
    <source>
        <dbReference type="Google" id="ProtNLM"/>
    </source>
</evidence>
<keyword evidence="4" id="KW-1185">Reference proteome</keyword>
<organism evidence="3 4">
    <name type="scientific">Natranaerovirga pectinivora</name>
    <dbReference type="NCBI Taxonomy" id="682400"/>
    <lineage>
        <taxon>Bacteria</taxon>
        <taxon>Bacillati</taxon>
        <taxon>Bacillota</taxon>
        <taxon>Clostridia</taxon>
        <taxon>Lachnospirales</taxon>
        <taxon>Natranaerovirgaceae</taxon>
        <taxon>Natranaerovirga</taxon>
    </lineage>
</organism>
<dbReference type="AlphaFoldDB" id="A0A4R3MRS3"/>
<feature type="transmembrane region" description="Helical" evidence="2">
    <location>
        <begin position="9"/>
        <end position="27"/>
    </location>
</feature>
<feature type="coiled-coil region" evidence="1">
    <location>
        <begin position="27"/>
        <end position="78"/>
    </location>
</feature>
<comment type="caution">
    <text evidence="3">The sequence shown here is derived from an EMBL/GenBank/DDBJ whole genome shotgun (WGS) entry which is preliminary data.</text>
</comment>
<evidence type="ECO:0000256" key="2">
    <source>
        <dbReference type="SAM" id="Phobius"/>
    </source>
</evidence>
<reference evidence="3 4" key="1">
    <citation type="submission" date="2019-03" db="EMBL/GenBank/DDBJ databases">
        <title>Genomic Encyclopedia of Type Strains, Phase IV (KMG-IV): sequencing the most valuable type-strain genomes for metagenomic binning, comparative biology and taxonomic classification.</title>
        <authorList>
            <person name="Goeker M."/>
        </authorList>
    </citation>
    <scope>NUCLEOTIDE SEQUENCE [LARGE SCALE GENOMIC DNA]</scope>
    <source>
        <strain evidence="3 4">DSM 24629</strain>
    </source>
</reference>